<dbReference type="Proteomes" id="UP000263596">
    <property type="component" value="Unassembled WGS sequence"/>
</dbReference>
<comment type="caution">
    <text evidence="1">The sequence shown here is derived from an EMBL/GenBank/DDBJ whole genome shotgun (WGS) entry which is preliminary data.</text>
</comment>
<name>A0A3D2SPV0_9GAMM</name>
<sequence>MKKEYSWQTRQELSNYYQDLTSDLINLNHFLFLTGIEALECSRDLLTASNSYPISFLDSFKLEESYNNLNQKDEDLTQWIFKRGIAFSNVVFITSDTELTIKTTWKEVVKQVRSIEDIYSNYFTVIDTTKQWALHYHHHNLYTFYRY</sequence>
<evidence type="ECO:0000313" key="2">
    <source>
        <dbReference type="Proteomes" id="UP000263596"/>
    </source>
</evidence>
<dbReference type="EMBL" id="DPVE01000287">
    <property type="protein sequence ID" value="HCK31481.1"/>
    <property type="molecule type" value="Genomic_DNA"/>
</dbReference>
<dbReference type="RefSeq" id="WP_049174387.1">
    <property type="nucleotide sequence ID" value="NZ_BKFK01000005.1"/>
</dbReference>
<reference evidence="1 2" key="1">
    <citation type="journal article" date="2018" name="Nat. Biotechnol.">
        <title>A standardized bacterial taxonomy based on genome phylogeny substantially revises the tree of life.</title>
        <authorList>
            <person name="Parks D.H."/>
            <person name="Chuvochina M."/>
            <person name="Waite D.W."/>
            <person name="Rinke C."/>
            <person name="Skarshewski A."/>
            <person name="Chaumeil P.A."/>
            <person name="Hugenholtz P."/>
        </authorList>
    </citation>
    <scope>NUCLEOTIDE SEQUENCE [LARGE SCALE GENOMIC DNA]</scope>
    <source>
        <strain evidence="1">UBA9669</strain>
    </source>
</reference>
<protein>
    <submittedName>
        <fullName evidence="1">Uncharacterized protein</fullName>
    </submittedName>
</protein>
<proteinExistence type="predicted"/>
<gene>
    <name evidence="1" type="ORF">DHW29_15735</name>
</gene>
<evidence type="ECO:0000313" key="1">
    <source>
        <dbReference type="EMBL" id="HCK31481.1"/>
    </source>
</evidence>
<dbReference type="AlphaFoldDB" id="A0A3D2SPV0"/>
<organism evidence="1 2">
    <name type="scientific">Acinetobacter ursingii</name>
    <dbReference type="NCBI Taxonomy" id="108980"/>
    <lineage>
        <taxon>Bacteria</taxon>
        <taxon>Pseudomonadati</taxon>
        <taxon>Pseudomonadota</taxon>
        <taxon>Gammaproteobacteria</taxon>
        <taxon>Moraxellales</taxon>
        <taxon>Moraxellaceae</taxon>
        <taxon>Acinetobacter</taxon>
    </lineage>
</organism>
<accession>A0A3D2SPV0</accession>